<gene>
    <name evidence="1" type="ORF">PM001_LOCUS21386</name>
</gene>
<dbReference type="EMBL" id="CAKLBY020000223">
    <property type="protein sequence ID" value="CAK7936236.1"/>
    <property type="molecule type" value="Genomic_DNA"/>
</dbReference>
<evidence type="ECO:0000313" key="2">
    <source>
        <dbReference type="Proteomes" id="UP001162060"/>
    </source>
</evidence>
<accession>A0AAV1UPK0</accession>
<reference evidence="1" key="1">
    <citation type="submission" date="2024-01" db="EMBL/GenBank/DDBJ databases">
        <authorList>
            <person name="Webb A."/>
        </authorList>
    </citation>
    <scope>NUCLEOTIDE SEQUENCE</scope>
    <source>
        <strain evidence="1">Pm1</strain>
    </source>
</reference>
<evidence type="ECO:0000313" key="1">
    <source>
        <dbReference type="EMBL" id="CAK7936236.1"/>
    </source>
</evidence>
<organism evidence="1 2">
    <name type="scientific">Peronospora matthiolae</name>
    <dbReference type="NCBI Taxonomy" id="2874970"/>
    <lineage>
        <taxon>Eukaryota</taxon>
        <taxon>Sar</taxon>
        <taxon>Stramenopiles</taxon>
        <taxon>Oomycota</taxon>
        <taxon>Peronosporomycetes</taxon>
        <taxon>Peronosporales</taxon>
        <taxon>Peronosporaceae</taxon>
        <taxon>Peronospora</taxon>
    </lineage>
</organism>
<name>A0AAV1UPK0_9STRA</name>
<proteinExistence type="predicted"/>
<comment type="caution">
    <text evidence="1">The sequence shown here is derived from an EMBL/GenBank/DDBJ whole genome shotgun (WGS) entry which is preliminary data.</text>
</comment>
<dbReference type="AlphaFoldDB" id="A0AAV1UPK0"/>
<protein>
    <submittedName>
        <fullName evidence="1">Uncharacterized protein</fullName>
    </submittedName>
</protein>
<sequence>MEPKSVRDICAIAKKLRKKFDNTEAAEAASESHRMDSTVCLYVLGPITPASRSEYFYVVTFMMKKSQYVTVFPLRKKSDATKAFKK</sequence>
<dbReference type="Proteomes" id="UP001162060">
    <property type="component" value="Unassembled WGS sequence"/>
</dbReference>